<dbReference type="InterPro" id="IPR039421">
    <property type="entry name" value="Type_1_exporter"/>
</dbReference>
<keyword evidence="11" id="KW-1185">Reference proteome</keyword>
<dbReference type="SUPFAM" id="SSF52540">
    <property type="entry name" value="P-loop containing nucleoside triphosphate hydrolases"/>
    <property type="match status" value="1"/>
</dbReference>
<keyword evidence="3" id="KW-0547">Nucleotide-binding</keyword>
<evidence type="ECO:0000256" key="1">
    <source>
        <dbReference type="ARBA" id="ARBA00004651"/>
    </source>
</evidence>
<organism evidence="10 11">
    <name type="scientific">Thiomicrorhabdus marina</name>
    <dbReference type="NCBI Taxonomy" id="2818442"/>
    <lineage>
        <taxon>Bacteria</taxon>
        <taxon>Pseudomonadati</taxon>
        <taxon>Pseudomonadota</taxon>
        <taxon>Gammaproteobacteria</taxon>
        <taxon>Thiotrichales</taxon>
        <taxon>Piscirickettsiaceae</taxon>
        <taxon>Thiomicrorhabdus</taxon>
    </lineage>
</organism>
<evidence type="ECO:0000256" key="3">
    <source>
        <dbReference type="ARBA" id="ARBA00022741"/>
    </source>
</evidence>
<feature type="transmembrane region" description="Helical" evidence="7">
    <location>
        <begin position="83"/>
        <end position="105"/>
    </location>
</feature>
<dbReference type="PANTHER" id="PTHR24221:SF203">
    <property type="entry name" value="ATP-BINDING_PERMEASE FUSION ABC TRANSPORTER-RELATED"/>
    <property type="match status" value="1"/>
</dbReference>
<dbReference type="RefSeq" id="WP_208149527.1">
    <property type="nucleotide sequence ID" value="NZ_JAGETV010000011.1"/>
</dbReference>
<feature type="transmembrane region" description="Helical" evidence="7">
    <location>
        <begin position="270"/>
        <end position="292"/>
    </location>
</feature>
<dbReference type="SMART" id="SM00382">
    <property type="entry name" value="AAA"/>
    <property type="match status" value="1"/>
</dbReference>
<gene>
    <name evidence="10" type="ORF">J3998_07680</name>
</gene>
<comment type="caution">
    <text evidence="10">The sequence shown here is derived from an EMBL/GenBank/DDBJ whole genome shotgun (WGS) entry which is preliminary data.</text>
</comment>
<evidence type="ECO:0000313" key="11">
    <source>
        <dbReference type="Proteomes" id="UP000664835"/>
    </source>
</evidence>
<dbReference type="SUPFAM" id="SSF90123">
    <property type="entry name" value="ABC transporter transmembrane region"/>
    <property type="match status" value="1"/>
</dbReference>
<dbReference type="PROSITE" id="PS50929">
    <property type="entry name" value="ABC_TM1F"/>
    <property type="match status" value="1"/>
</dbReference>
<dbReference type="InterPro" id="IPR017871">
    <property type="entry name" value="ABC_transporter-like_CS"/>
</dbReference>
<dbReference type="Pfam" id="PF00005">
    <property type="entry name" value="ABC_tran"/>
    <property type="match status" value="1"/>
</dbReference>
<evidence type="ECO:0000256" key="5">
    <source>
        <dbReference type="ARBA" id="ARBA00022989"/>
    </source>
</evidence>
<dbReference type="InterPro" id="IPR011527">
    <property type="entry name" value="ABC1_TM_dom"/>
</dbReference>
<evidence type="ECO:0000259" key="9">
    <source>
        <dbReference type="PROSITE" id="PS50929"/>
    </source>
</evidence>
<feature type="domain" description="ABC transporter" evidence="8">
    <location>
        <begin position="361"/>
        <end position="600"/>
    </location>
</feature>
<dbReference type="EMBL" id="JAGETV010000011">
    <property type="protein sequence ID" value="MBO1927456.1"/>
    <property type="molecule type" value="Genomic_DNA"/>
</dbReference>
<reference evidence="10 11" key="1">
    <citation type="submission" date="2021-03" db="EMBL/GenBank/DDBJ databases">
        <title>Thiomicrorhabdus sp.nov.,novel sulfur-oxidizing bacteria isolated from coastal sediment.</title>
        <authorList>
            <person name="Liu X."/>
        </authorList>
    </citation>
    <scope>NUCLEOTIDE SEQUENCE [LARGE SCALE GENOMIC DNA]</scope>
    <source>
        <strain evidence="10 11">6S2-11</strain>
    </source>
</reference>
<dbReference type="PROSITE" id="PS50893">
    <property type="entry name" value="ABC_TRANSPORTER_2"/>
    <property type="match status" value="1"/>
</dbReference>
<proteinExistence type="predicted"/>
<evidence type="ECO:0000256" key="6">
    <source>
        <dbReference type="ARBA" id="ARBA00023136"/>
    </source>
</evidence>
<feature type="transmembrane region" description="Helical" evidence="7">
    <location>
        <begin position="184"/>
        <end position="203"/>
    </location>
</feature>
<keyword evidence="2 7" id="KW-0812">Transmembrane</keyword>
<keyword evidence="4 10" id="KW-0067">ATP-binding</keyword>
<evidence type="ECO:0000259" key="8">
    <source>
        <dbReference type="PROSITE" id="PS50893"/>
    </source>
</evidence>
<sequence>MFSFFEKLINPFPSEPSSCPPDRVIAFCWHYLKGIWPLLILTSILVAVVSAMEVMLFGFLGSIVDWLATAERETFLQQEGTTLLWMALVIVVLIPLGSALHSLLLHQTVMGNTPMIIRWLGHRYLLGQSYAFYQDEFAGRISTKLLQTANAVRDTALKFLDVLVYVGVYFIGALILVASFDFWLLVPFLVWLLLYIALLKSVLPQLAAASKKFADKNSIMTGRMVDSYTNIMTVKLFAHAGREEAYARDGMQGMLGALHKMMRNLTVMGIGLNIINGFLLFSVGAIAIWSWLEGNSSVGAVAVSTGLVLRMTGMSHWIMWEMSSLFENIGTVKDGIKVLSLPQSVQDKEAAQALTVTLGEIDIKQICFHYGKGSGVIENLSLSIQAGEKVGLVGHSGSGKTTLMNLLLRLYDLEAGQILIDGQDISLVSQNSLRQQIGVVTQDSSLLHRSVAENIAYGCNDASMDDIIKAAKRANAHEFILGLEDKEGRTGYAAQVGERGVKLSGGQRQRISIARMFLKDAPILILDEATSALDSEVESAIQEHLYDLMQGKTVISIAHRLSTIAAMDRLVVLEKGALKEQGSHDQLLQLNGTYANLWKHQSGGFIAE</sequence>
<dbReference type="PANTHER" id="PTHR24221">
    <property type="entry name" value="ATP-BINDING CASSETTE SUB-FAMILY B"/>
    <property type="match status" value="1"/>
</dbReference>
<evidence type="ECO:0000256" key="4">
    <source>
        <dbReference type="ARBA" id="ARBA00022840"/>
    </source>
</evidence>
<protein>
    <submittedName>
        <fullName evidence="10">ABC transporter ATP-binding protein</fullName>
    </submittedName>
</protein>
<evidence type="ECO:0000313" key="10">
    <source>
        <dbReference type="EMBL" id="MBO1927456.1"/>
    </source>
</evidence>
<dbReference type="GO" id="GO:0005524">
    <property type="term" value="F:ATP binding"/>
    <property type="evidence" value="ECO:0007669"/>
    <property type="project" value="UniProtKB-KW"/>
</dbReference>
<feature type="domain" description="ABC transmembrane type-1" evidence="9">
    <location>
        <begin position="40"/>
        <end position="327"/>
    </location>
</feature>
<dbReference type="PROSITE" id="PS00211">
    <property type="entry name" value="ABC_TRANSPORTER_1"/>
    <property type="match status" value="1"/>
</dbReference>
<accession>A0ABS3Q5A3</accession>
<evidence type="ECO:0000256" key="7">
    <source>
        <dbReference type="SAM" id="Phobius"/>
    </source>
</evidence>
<dbReference type="Proteomes" id="UP000664835">
    <property type="component" value="Unassembled WGS sequence"/>
</dbReference>
<comment type="subcellular location">
    <subcellularLocation>
        <location evidence="1">Cell membrane</location>
        <topology evidence="1">Multi-pass membrane protein</topology>
    </subcellularLocation>
</comment>
<dbReference type="InterPro" id="IPR036640">
    <property type="entry name" value="ABC1_TM_sf"/>
</dbReference>
<dbReference type="Gene3D" id="1.20.1560.10">
    <property type="entry name" value="ABC transporter type 1, transmembrane domain"/>
    <property type="match status" value="2"/>
</dbReference>
<feature type="transmembrane region" description="Helical" evidence="7">
    <location>
        <begin position="159"/>
        <end position="178"/>
    </location>
</feature>
<keyword evidence="6 7" id="KW-0472">Membrane</keyword>
<name>A0ABS3Q5A3_9GAMM</name>
<dbReference type="InterPro" id="IPR003439">
    <property type="entry name" value="ABC_transporter-like_ATP-bd"/>
</dbReference>
<evidence type="ECO:0000256" key="2">
    <source>
        <dbReference type="ARBA" id="ARBA00022692"/>
    </source>
</evidence>
<keyword evidence="5 7" id="KW-1133">Transmembrane helix</keyword>
<feature type="transmembrane region" description="Helical" evidence="7">
    <location>
        <begin position="38"/>
        <end position="63"/>
    </location>
</feature>
<dbReference type="InterPro" id="IPR027417">
    <property type="entry name" value="P-loop_NTPase"/>
</dbReference>
<dbReference type="Pfam" id="PF00664">
    <property type="entry name" value="ABC_membrane"/>
    <property type="match status" value="1"/>
</dbReference>
<dbReference type="InterPro" id="IPR003593">
    <property type="entry name" value="AAA+_ATPase"/>
</dbReference>
<dbReference type="Gene3D" id="3.40.50.300">
    <property type="entry name" value="P-loop containing nucleotide triphosphate hydrolases"/>
    <property type="match status" value="1"/>
</dbReference>